<evidence type="ECO:0000313" key="4">
    <source>
        <dbReference type="Proteomes" id="UP000051315"/>
    </source>
</evidence>
<feature type="coiled-coil region" evidence="1">
    <location>
        <begin position="135"/>
        <end position="162"/>
    </location>
</feature>
<gene>
    <name evidence="3" type="ORF">FC15_GL001499</name>
</gene>
<reference evidence="3 4" key="1">
    <citation type="journal article" date="2015" name="Genome Announc.">
        <title>Expanding the biotechnology potential of lactobacilli through comparative genomics of 213 strains and associated genera.</title>
        <authorList>
            <person name="Sun Z."/>
            <person name="Harris H.M."/>
            <person name="McCann A."/>
            <person name="Guo C."/>
            <person name="Argimon S."/>
            <person name="Zhang W."/>
            <person name="Yang X."/>
            <person name="Jeffery I.B."/>
            <person name="Cooney J.C."/>
            <person name="Kagawa T.F."/>
            <person name="Liu W."/>
            <person name="Song Y."/>
            <person name="Salvetti E."/>
            <person name="Wrobel A."/>
            <person name="Rasinkangas P."/>
            <person name="Parkhill J."/>
            <person name="Rea M.C."/>
            <person name="O'Sullivan O."/>
            <person name="Ritari J."/>
            <person name="Douillard F.P."/>
            <person name="Paul Ross R."/>
            <person name="Yang R."/>
            <person name="Briner A.E."/>
            <person name="Felis G.E."/>
            <person name="de Vos W.M."/>
            <person name="Barrangou R."/>
            <person name="Klaenhammer T.R."/>
            <person name="Caufield P.W."/>
            <person name="Cui Y."/>
            <person name="Zhang H."/>
            <person name="O'Toole P.W."/>
        </authorList>
    </citation>
    <scope>NUCLEOTIDE SEQUENCE [LARGE SCALE GENOMIC DNA]</scope>
    <source>
        <strain evidence="3 4">DSM 17758</strain>
    </source>
</reference>
<evidence type="ECO:0000313" key="3">
    <source>
        <dbReference type="EMBL" id="KRM10267.1"/>
    </source>
</evidence>
<dbReference type="STRING" id="1423735.FC15_GL001499"/>
<dbReference type="Proteomes" id="UP000051315">
    <property type="component" value="Unassembled WGS sequence"/>
</dbReference>
<dbReference type="AlphaFoldDB" id="A0A0R1W2A8"/>
<accession>A0A0R1W2A8</accession>
<proteinExistence type="predicted"/>
<name>A0A0R1W2A8_9LACO</name>
<organism evidence="3 4">
    <name type="scientific">Lapidilactobacillus concavus DSM 17758</name>
    <dbReference type="NCBI Taxonomy" id="1423735"/>
    <lineage>
        <taxon>Bacteria</taxon>
        <taxon>Bacillati</taxon>
        <taxon>Bacillota</taxon>
        <taxon>Bacilli</taxon>
        <taxon>Lactobacillales</taxon>
        <taxon>Lactobacillaceae</taxon>
        <taxon>Lapidilactobacillus</taxon>
    </lineage>
</organism>
<feature type="region of interest" description="Disordered" evidence="2">
    <location>
        <begin position="173"/>
        <end position="193"/>
    </location>
</feature>
<protein>
    <recommendedName>
        <fullName evidence="5">General stress protein</fullName>
    </recommendedName>
</protein>
<keyword evidence="4" id="KW-1185">Reference proteome</keyword>
<comment type="caution">
    <text evidence="3">The sequence shown here is derived from an EMBL/GenBank/DDBJ whole genome shotgun (WGS) entry which is preliminary data.</text>
</comment>
<dbReference type="PATRIC" id="fig|1423735.3.peg.1548"/>
<keyword evidence="1" id="KW-0175">Coiled coil</keyword>
<dbReference type="Gene3D" id="1.20.120.20">
    <property type="entry name" value="Apolipoprotein"/>
    <property type="match status" value="1"/>
</dbReference>
<sequence>MGGAAAIGAALFLTPETAEEIKKSASANSRKLKNRATELYEIADDATADWREDAARKVNRVLNEHEGLHFAVDTSSKAVQQFKETFQDATEQMKSQFGDVSNQLKSSFEETKDEVDQLHFDDIVLDSQSAFQEAKDEAIDAAAEVKTDVEEMTADVEEAAEKVDTDVKAGAAEVKDDAKEVVDASKKVADDQK</sequence>
<evidence type="ECO:0000256" key="1">
    <source>
        <dbReference type="SAM" id="Coils"/>
    </source>
</evidence>
<evidence type="ECO:0000256" key="2">
    <source>
        <dbReference type="SAM" id="MobiDB-lite"/>
    </source>
</evidence>
<dbReference type="EMBL" id="AZFX01000040">
    <property type="protein sequence ID" value="KRM10267.1"/>
    <property type="molecule type" value="Genomic_DNA"/>
</dbReference>
<evidence type="ECO:0008006" key="5">
    <source>
        <dbReference type="Google" id="ProtNLM"/>
    </source>
</evidence>